<dbReference type="PANTHER" id="PTHR19446">
    <property type="entry name" value="REVERSE TRANSCRIPTASES"/>
    <property type="match status" value="1"/>
</dbReference>
<protein>
    <recommendedName>
        <fullName evidence="3">Reverse transcriptase domain-containing protein</fullName>
    </recommendedName>
</protein>
<dbReference type="Proteomes" id="UP001279734">
    <property type="component" value="Unassembled WGS sequence"/>
</dbReference>
<sequence>MVVLRLHPLLHKLIGPEQARFIQARSSCDNILVALEVIHSLTRAEGKNAGIAYKIDMEKAFDKSRWSFVVDTLLSVGYPTDLIQLIMNCTSSPSFEVLWNGEVLDSFHSSCGL</sequence>
<organism evidence="1 2">
    <name type="scientific">Nepenthes gracilis</name>
    <name type="common">Slender pitcher plant</name>
    <dbReference type="NCBI Taxonomy" id="150966"/>
    <lineage>
        <taxon>Eukaryota</taxon>
        <taxon>Viridiplantae</taxon>
        <taxon>Streptophyta</taxon>
        <taxon>Embryophyta</taxon>
        <taxon>Tracheophyta</taxon>
        <taxon>Spermatophyta</taxon>
        <taxon>Magnoliopsida</taxon>
        <taxon>eudicotyledons</taxon>
        <taxon>Gunneridae</taxon>
        <taxon>Pentapetalae</taxon>
        <taxon>Caryophyllales</taxon>
        <taxon>Nepenthaceae</taxon>
        <taxon>Nepenthes</taxon>
    </lineage>
</organism>
<dbReference type="EMBL" id="BSYO01000006">
    <property type="protein sequence ID" value="GMH06641.1"/>
    <property type="molecule type" value="Genomic_DNA"/>
</dbReference>
<accession>A0AAD3S955</accession>
<evidence type="ECO:0000313" key="1">
    <source>
        <dbReference type="EMBL" id="GMH06641.1"/>
    </source>
</evidence>
<evidence type="ECO:0008006" key="3">
    <source>
        <dbReference type="Google" id="ProtNLM"/>
    </source>
</evidence>
<proteinExistence type="predicted"/>
<keyword evidence="2" id="KW-1185">Reference proteome</keyword>
<dbReference type="AlphaFoldDB" id="A0AAD3S955"/>
<reference evidence="1" key="1">
    <citation type="submission" date="2023-05" db="EMBL/GenBank/DDBJ databases">
        <title>Nepenthes gracilis genome sequencing.</title>
        <authorList>
            <person name="Fukushima K."/>
        </authorList>
    </citation>
    <scope>NUCLEOTIDE SEQUENCE</scope>
    <source>
        <strain evidence="1">SING2019-196</strain>
    </source>
</reference>
<comment type="caution">
    <text evidence="1">The sequence shown here is derived from an EMBL/GenBank/DDBJ whole genome shotgun (WGS) entry which is preliminary data.</text>
</comment>
<gene>
    <name evidence="1" type="ORF">Nepgr_008481</name>
</gene>
<evidence type="ECO:0000313" key="2">
    <source>
        <dbReference type="Proteomes" id="UP001279734"/>
    </source>
</evidence>
<name>A0AAD3S955_NEPGR</name>